<feature type="region of interest" description="Disordered" evidence="1">
    <location>
        <begin position="27"/>
        <end position="52"/>
    </location>
</feature>
<reference evidence="2 3" key="1">
    <citation type="journal article" date="2014" name="Nat. Commun.">
        <title>Multiple recent horizontal transfers of a large genomic region in cheese making fungi.</title>
        <authorList>
            <person name="Cheeseman K."/>
            <person name="Ropars J."/>
            <person name="Renault P."/>
            <person name="Dupont J."/>
            <person name="Gouzy J."/>
            <person name="Branca A."/>
            <person name="Abraham A.L."/>
            <person name="Ceppi M."/>
            <person name="Conseiller E."/>
            <person name="Debuchy R."/>
            <person name="Malagnac F."/>
            <person name="Goarin A."/>
            <person name="Silar P."/>
            <person name="Lacoste S."/>
            <person name="Sallet E."/>
            <person name="Bensimon A."/>
            <person name="Giraud T."/>
            <person name="Brygoo Y."/>
        </authorList>
    </citation>
    <scope>NUCLEOTIDE SEQUENCE [LARGE SCALE GENOMIC DNA]</scope>
    <source>
        <strain evidence="3">FM 013</strain>
    </source>
</reference>
<evidence type="ECO:0000313" key="2">
    <source>
        <dbReference type="EMBL" id="CRL27791.1"/>
    </source>
</evidence>
<evidence type="ECO:0000313" key="3">
    <source>
        <dbReference type="Proteomes" id="UP000053732"/>
    </source>
</evidence>
<organism evidence="2 3">
    <name type="scientific">Penicillium camemberti (strain FM 013)</name>
    <dbReference type="NCBI Taxonomy" id="1429867"/>
    <lineage>
        <taxon>Eukaryota</taxon>
        <taxon>Fungi</taxon>
        <taxon>Dikarya</taxon>
        <taxon>Ascomycota</taxon>
        <taxon>Pezizomycotina</taxon>
        <taxon>Eurotiomycetes</taxon>
        <taxon>Eurotiomycetidae</taxon>
        <taxon>Eurotiales</taxon>
        <taxon>Aspergillaceae</taxon>
        <taxon>Penicillium</taxon>
    </lineage>
</organism>
<gene>
    <name evidence="2" type="ORF">PCAMFM013_S024g000046</name>
</gene>
<sequence length="52" mass="5879">MMALELSSYLWIKFLWVPFISPVEYNRGSSSPTDGSTEKKNARNERKGPSAT</sequence>
<feature type="compositionally biased region" description="Basic and acidic residues" evidence="1">
    <location>
        <begin position="36"/>
        <end position="52"/>
    </location>
</feature>
<protein>
    <submittedName>
        <fullName evidence="2">Str. FM013</fullName>
    </submittedName>
</protein>
<dbReference type="AlphaFoldDB" id="A0A0G4PNR6"/>
<dbReference type="Proteomes" id="UP000053732">
    <property type="component" value="Unassembled WGS sequence"/>
</dbReference>
<accession>A0A0G4PNR6</accession>
<dbReference type="EMBL" id="HG793157">
    <property type="protein sequence ID" value="CRL27791.1"/>
    <property type="molecule type" value="Genomic_DNA"/>
</dbReference>
<keyword evidence="3" id="KW-1185">Reference proteome</keyword>
<name>A0A0G4PNR6_PENC3</name>
<proteinExistence type="predicted"/>
<evidence type="ECO:0000256" key="1">
    <source>
        <dbReference type="SAM" id="MobiDB-lite"/>
    </source>
</evidence>